<keyword evidence="2" id="KW-1185">Reference proteome</keyword>
<dbReference type="InterPro" id="IPR036179">
    <property type="entry name" value="Ig-like_dom_sf"/>
</dbReference>
<dbReference type="KEGG" id="vg:77945611"/>
<evidence type="ECO:0000313" key="1">
    <source>
        <dbReference type="EMBL" id="QPB08456.1"/>
    </source>
</evidence>
<dbReference type="GeneID" id="77945611"/>
<protein>
    <submittedName>
        <fullName evidence="1">Uncharacterized protein</fullName>
    </submittedName>
</protein>
<sequence>MGYLAGHFFVNGGTTCNYGSRFWIPGSGPTIDGNDGKRNIVSSYYYAYFGRYGETIGGLTGVEAYVYDWVVNNRTQSYIANSIYNNATGFDLTARNGAKHRWGGLGACPPPPVSGCTDSRATNYNSSATVDDGSCTYPKPTVSLSASPASYIAPGSSTLSWSASGIGLSSASLTGVTLTTSNRFSGSASVSPGSSTTYTYTANNSGGSSSASVTITVYQPVAATLTVSPTSIVNGSNATLSWSVTGDASSASIDQGIGTVLFSSSQTISPSSTTTYTLNASGLGGSDSDTATITVYQRPELAVTFPGTYDYGIDRQMSVSTTYASSEVKVDLTYLYFGGTTDTATINLTPNESSESGVSIEQEFTPAIPWNDFGPESIDILVTATGLGGTVTSLQTETVNIDRLPENINIPDRIELAPSTDPVVSPDEDTVLSNPLLVDDIDIPVEIRASQPIQVRFDDNDPDIESNWKSLRQIT</sequence>
<organism evidence="1 2">
    <name type="scientific">Synechococcus phage S-H9-2</name>
    <dbReference type="NCBI Taxonomy" id="2783669"/>
    <lineage>
        <taxon>Viruses</taxon>
        <taxon>Duplodnaviria</taxon>
        <taxon>Heunggongvirae</taxon>
        <taxon>Uroviricota</taxon>
        <taxon>Caudoviricetes</taxon>
        <taxon>Pantevenvirales</taxon>
        <taxon>Kyanoviridae</taxon>
        <taxon>Yushanluvirus</taxon>
        <taxon>Yushanluvirus satich</taxon>
    </lineage>
</organism>
<dbReference type="SUPFAM" id="SSF48726">
    <property type="entry name" value="Immunoglobulin"/>
    <property type="match status" value="1"/>
</dbReference>
<dbReference type="RefSeq" id="YP_010669441.1">
    <property type="nucleotide sequence ID" value="NC_070960.1"/>
</dbReference>
<reference evidence="1" key="1">
    <citation type="submission" date="2020-10" db="EMBL/GenBank/DDBJ databases">
        <title>The Isolation and Genome Sequence of a Novel Cyanophage S-H9-2 from the Yellow Sea, China.</title>
        <authorList>
            <person name="Jiang T."/>
            <person name="Luo L."/>
        </authorList>
    </citation>
    <scope>NUCLEOTIDE SEQUENCE</scope>
</reference>
<name>A0A873WGB7_9CAUD</name>
<evidence type="ECO:0000313" key="2">
    <source>
        <dbReference type="Proteomes" id="UP000662754"/>
    </source>
</evidence>
<dbReference type="EMBL" id="MW147367">
    <property type="protein sequence ID" value="QPB08456.1"/>
    <property type="molecule type" value="Genomic_DNA"/>
</dbReference>
<dbReference type="Proteomes" id="UP000662754">
    <property type="component" value="Segment"/>
</dbReference>
<proteinExistence type="predicted"/>
<accession>A0A873WGB7</accession>